<dbReference type="GO" id="GO:0006487">
    <property type="term" value="P:protein N-linked glycosylation"/>
    <property type="evidence" value="ECO:0007669"/>
    <property type="project" value="TreeGrafter"/>
</dbReference>
<dbReference type="InterPro" id="IPR029044">
    <property type="entry name" value="Nucleotide-diphossugar_trans"/>
</dbReference>
<evidence type="ECO:0000313" key="17">
    <source>
        <dbReference type="EMBL" id="MBB5918338.1"/>
    </source>
</evidence>
<evidence type="ECO:0000256" key="9">
    <source>
        <dbReference type="ARBA" id="ARBA00022824"/>
    </source>
</evidence>
<evidence type="ECO:0000256" key="4">
    <source>
        <dbReference type="ARBA" id="ARBA00006739"/>
    </source>
</evidence>
<evidence type="ECO:0000259" key="15">
    <source>
        <dbReference type="Pfam" id="PF00535"/>
    </source>
</evidence>
<dbReference type="GO" id="GO:0016020">
    <property type="term" value="C:membrane"/>
    <property type="evidence" value="ECO:0007669"/>
    <property type="project" value="UniProtKB-SubCell"/>
</dbReference>
<dbReference type="GO" id="GO:0004581">
    <property type="term" value="F:dolichyl-phosphate beta-glucosyltransferase activity"/>
    <property type="evidence" value="ECO:0007669"/>
    <property type="project" value="UniProtKB-EC"/>
</dbReference>
<dbReference type="Pfam" id="PF04138">
    <property type="entry name" value="GtrA_DPMS_TM"/>
    <property type="match status" value="1"/>
</dbReference>
<evidence type="ECO:0000259" key="16">
    <source>
        <dbReference type="Pfam" id="PF04138"/>
    </source>
</evidence>
<evidence type="ECO:0000256" key="8">
    <source>
        <dbReference type="ARBA" id="ARBA00022692"/>
    </source>
</evidence>
<keyword evidence="8 14" id="KW-0812">Transmembrane</keyword>
<dbReference type="Pfam" id="PF00535">
    <property type="entry name" value="Glycos_transf_2"/>
    <property type="match status" value="1"/>
</dbReference>
<dbReference type="CDD" id="cd04188">
    <property type="entry name" value="DPG_synthase"/>
    <property type="match status" value="1"/>
</dbReference>
<evidence type="ECO:0000256" key="5">
    <source>
        <dbReference type="ARBA" id="ARBA00012583"/>
    </source>
</evidence>
<protein>
    <recommendedName>
        <fullName evidence="5">dolichyl-phosphate beta-glucosyltransferase</fullName>
        <ecNumber evidence="5">2.4.1.117</ecNumber>
    </recommendedName>
</protein>
<feature type="transmembrane region" description="Helical" evidence="14">
    <location>
        <begin position="380"/>
        <end position="402"/>
    </location>
</feature>
<keyword evidence="6" id="KW-0328">Glycosyltransferase</keyword>
<keyword evidence="9" id="KW-0256">Endoplasmic reticulum</keyword>
<evidence type="ECO:0000256" key="1">
    <source>
        <dbReference type="ARBA" id="ARBA00004141"/>
    </source>
</evidence>
<accession>A0A7W9PMQ6</accession>
<dbReference type="SUPFAM" id="SSF53448">
    <property type="entry name" value="Nucleotide-diphospho-sugar transferases"/>
    <property type="match status" value="1"/>
</dbReference>
<dbReference type="InterPro" id="IPR035518">
    <property type="entry name" value="DPG_synthase"/>
</dbReference>
<organism evidence="17 18">
    <name type="scientific">Nocardia transvalensis</name>
    <dbReference type="NCBI Taxonomy" id="37333"/>
    <lineage>
        <taxon>Bacteria</taxon>
        <taxon>Bacillati</taxon>
        <taxon>Actinomycetota</taxon>
        <taxon>Actinomycetes</taxon>
        <taxon>Mycobacteriales</taxon>
        <taxon>Nocardiaceae</taxon>
        <taxon>Nocardia</taxon>
    </lineage>
</organism>
<dbReference type="PANTHER" id="PTHR10859:SF91">
    <property type="entry name" value="DOLICHYL-PHOSPHATE BETA-GLUCOSYLTRANSFERASE"/>
    <property type="match status" value="1"/>
</dbReference>
<feature type="transmembrane region" description="Helical" evidence="14">
    <location>
        <begin position="310"/>
        <end position="328"/>
    </location>
</feature>
<dbReference type="PANTHER" id="PTHR10859">
    <property type="entry name" value="GLYCOSYL TRANSFERASE"/>
    <property type="match status" value="1"/>
</dbReference>
<comment type="caution">
    <text evidence="17">The sequence shown here is derived from an EMBL/GenBank/DDBJ whole genome shotgun (WGS) entry which is preliminary data.</text>
</comment>
<evidence type="ECO:0000256" key="2">
    <source>
        <dbReference type="ARBA" id="ARBA00004389"/>
    </source>
</evidence>
<keyword evidence="7" id="KW-0808">Transferase</keyword>
<dbReference type="InterPro" id="IPR007267">
    <property type="entry name" value="GtrA_DPMS_TM"/>
</dbReference>
<comment type="similarity">
    <text evidence="4">Belongs to the glycosyltransferase 2 family.</text>
</comment>
<evidence type="ECO:0000256" key="14">
    <source>
        <dbReference type="SAM" id="Phobius"/>
    </source>
</evidence>
<sequence>MTEISTVVPARARGGAAVSAPVLDVVIPVYNEERDLGVCVRRLHAFLSAGFPFSARITIADNASTDATLDVARFLAAELDGIQVVHLDRKGRGRALRAVWEASDAQVVAYMDVDLSTDLNAVLPLVAPLVSGHSDLAIGTRLAKSSRVVRGPKREFISRCYNLILKASLQARFSDAQCGFKAMRTDVARRVLPLVQDGEWFFDTELLVIAERAGLRIHEVPVDWIDDPDSRVDIVDTARKDLLGVWRVGRGLATGSLPINELRVAVGREPLVDGVPLGMVGQLVRFGIIGVISTLAYMVLFLLLQPVAGPQAANFLALLLTAIGNTAANRAFTFGVRGSSSVVSHHFQGLLIFGLTWVLTSGSLFSLHRWAPDAPIQVELLVLVAANLVATLVRFVGLRWVFRGATPAAAVRNELAAKAVGVVPSESGSTAGVR</sequence>
<feature type="transmembrane region" description="Helical" evidence="14">
    <location>
        <begin position="349"/>
        <end position="368"/>
    </location>
</feature>
<evidence type="ECO:0000256" key="13">
    <source>
        <dbReference type="ARBA" id="ARBA00045097"/>
    </source>
</evidence>
<evidence type="ECO:0000256" key="11">
    <source>
        <dbReference type="ARBA" id="ARBA00022989"/>
    </source>
</evidence>
<gene>
    <name evidence="17" type="ORF">BJY24_007250</name>
</gene>
<feature type="domain" description="Glycosyltransferase 2-like" evidence="15">
    <location>
        <begin position="25"/>
        <end position="191"/>
    </location>
</feature>
<evidence type="ECO:0000256" key="12">
    <source>
        <dbReference type="ARBA" id="ARBA00023136"/>
    </source>
</evidence>
<comment type="catalytic activity">
    <reaction evidence="13">
        <text>a di-trans,poly-cis-dolichyl phosphate + UDP-alpha-D-glucose = a di-trans,poly-cis-dolichyl beta-D-glucosyl phosphate + UDP</text>
        <dbReference type="Rhea" id="RHEA:15401"/>
        <dbReference type="Rhea" id="RHEA-COMP:19498"/>
        <dbReference type="Rhea" id="RHEA-COMP:19502"/>
        <dbReference type="ChEBI" id="CHEBI:57525"/>
        <dbReference type="ChEBI" id="CHEBI:57683"/>
        <dbReference type="ChEBI" id="CHEBI:58223"/>
        <dbReference type="ChEBI" id="CHEBI:58885"/>
        <dbReference type="EC" id="2.4.1.117"/>
    </reaction>
    <physiologicalReaction direction="left-to-right" evidence="13">
        <dbReference type="Rhea" id="RHEA:15402"/>
    </physiologicalReaction>
</comment>
<dbReference type="EMBL" id="JACHIT010000002">
    <property type="protein sequence ID" value="MBB5918338.1"/>
    <property type="molecule type" value="Genomic_DNA"/>
</dbReference>
<dbReference type="AlphaFoldDB" id="A0A7W9PMQ6"/>
<dbReference type="Proteomes" id="UP000540412">
    <property type="component" value="Unassembled WGS sequence"/>
</dbReference>
<evidence type="ECO:0000256" key="10">
    <source>
        <dbReference type="ARBA" id="ARBA00022968"/>
    </source>
</evidence>
<keyword evidence="11 14" id="KW-1133">Transmembrane helix</keyword>
<evidence type="ECO:0000256" key="3">
    <source>
        <dbReference type="ARBA" id="ARBA00004922"/>
    </source>
</evidence>
<name>A0A7W9PMQ6_9NOCA</name>
<keyword evidence="18" id="KW-1185">Reference proteome</keyword>
<feature type="transmembrane region" description="Helical" evidence="14">
    <location>
        <begin position="283"/>
        <end position="304"/>
    </location>
</feature>
<comment type="subcellular location">
    <subcellularLocation>
        <location evidence="2">Endoplasmic reticulum membrane</location>
        <topology evidence="2">Single-pass membrane protein</topology>
    </subcellularLocation>
    <subcellularLocation>
        <location evidence="1">Membrane</location>
        <topology evidence="1">Multi-pass membrane protein</topology>
    </subcellularLocation>
</comment>
<comment type="pathway">
    <text evidence="3">Protein modification; protein glycosylation.</text>
</comment>
<proteinExistence type="inferred from homology"/>
<dbReference type="RefSeq" id="WP_051163283.1">
    <property type="nucleotide sequence ID" value="NZ_JACHIT010000002.1"/>
</dbReference>
<dbReference type="Gene3D" id="3.90.550.10">
    <property type="entry name" value="Spore Coat Polysaccharide Biosynthesis Protein SpsA, Chain A"/>
    <property type="match status" value="1"/>
</dbReference>
<dbReference type="EC" id="2.4.1.117" evidence="5"/>
<dbReference type="FunFam" id="3.90.550.10:FF:000131">
    <property type="entry name" value="Glycosyl transferase"/>
    <property type="match status" value="1"/>
</dbReference>
<evidence type="ECO:0000313" key="18">
    <source>
        <dbReference type="Proteomes" id="UP000540412"/>
    </source>
</evidence>
<dbReference type="InterPro" id="IPR001173">
    <property type="entry name" value="Glyco_trans_2-like"/>
</dbReference>
<dbReference type="GO" id="GO:0000271">
    <property type="term" value="P:polysaccharide biosynthetic process"/>
    <property type="evidence" value="ECO:0007669"/>
    <property type="project" value="InterPro"/>
</dbReference>
<reference evidence="17 18" key="1">
    <citation type="submission" date="2020-08" db="EMBL/GenBank/DDBJ databases">
        <title>Sequencing the genomes of 1000 actinobacteria strains.</title>
        <authorList>
            <person name="Klenk H.-P."/>
        </authorList>
    </citation>
    <scope>NUCLEOTIDE SEQUENCE [LARGE SCALE GENOMIC DNA]</scope>
    <source>
        <strain evidence="17 18">DSM 43582</strain>
    </source>
</reference>
<keyword evidence="12 14" id="KW-0472">Membrane</keyword>
<evidence type="ECO:0000256" key="7">
    <source>
        <dbReference type="ARBA" id="ARBA00022679"/>
    </source>
</evidence>
<evidence type="ECO:0000256" key="6">
    <source>
        <dbReference type="ARBA" id="ARBA00022676"/>
    </source>
</evidence>
<keyword evidence="10" id="KW-0735">Signal-anchor</keyword>
<feature type="domain" description="GtrA/DPMS transmembrane" evidence="16">
    <location>
        <begin position="285"/>
        <end position="401"/>
    </location>
</feature>